<dbReference type="GO" id="GO:0030286">
    <property type="term" value="C:dynein complex"/>
    <property type="evidence" value="ECO:0007669"/>
    <property type="project" value="InterPro"/>
</dbReference>
<feature type="coiled-coil region" evidence="1">
    <location>
        <begin position="2"/>
        <end position="29"/>
    </location>
</feature>
<evidence type="ECO:0000313" key="4">
    <source>
        <dbReference type="Proteomes" id="UP000692954"/>
    </source>
</evidence>
<reference evidence="3" key="1">
    <citation type="submission" date="2021-01" db="EMBL/GenBank/DDBJ databases">
        <authorList>
            <consortium name="Genoscope - CEA"/>
            <person name="William W."/>
        </authorList>
    </citation>
    <scope>NUCLEOTIDE SEQUENCE</scope>
</reference>
<comment type="caution">
    <text evidence="3">The sequence shown here is derived from an EMBL/GenBank/DDBJ whole genome shotgun (WGS) entry which is preliminary data.</text>
</comment>
<organism evidence="3 4">
    <name type="scientific">Paramecium sonneborni</name>
    <dbReference type="NCBI Taxonomy" id="65129"/>
    <lineage>
        <taxon>Eukaryota</taxon>
        <taxon>Sar</taxon>
        <taxon>Alveolata</taxon>
        <taxon>Ciliophora</taxon>
        <taxon>Intramacronucleata</taxon>
        <taxon>Oligohymenophorea</taxon>
        <taxon>Peniculida</taxon>
        <taxon>Parameciidae</taxon>
        <taxon>Paramecium</taxon>
    </lineage>
</organism>
<keyword evidence="4" id="KW-1185">Reference proteome</keyword>
<evidence type="ECO:0000259" key="2">
    <source>
        <dbReference type="Pfam" id="PF00646"/>
    </source>
</evidence>
<gene>
    <name evidence="3" type="ORF">PSON_ATCC_30995.1.T1010230</name>
</gene>
<protein>
    <recommendedName>
        <fullName evidence="2">F-box domain-containing protein</fullName>
    </recommendedName>
</protein>
<dbReference type="PANTHER" id="PTHR22878">
    <property type="entry name" value="DYNEIN HEAVY CHAIN 6, AXONEMAL-LIKE-RELATED"/>
    <property type="match status" value="1"/>
</dbReference>
<evidence type="ECO:0000313" key="3">
    <source>
        <dbReference type="EMBL" id="CAD8112873.1"/>
    </source>
</evidence>
<proteinExistence type="predicted"/>
<keyword evidence="1" id="KW-0175">Coiled coil</keyword>
<dbReference type="Pfam" id="PF00646">
    <property type="entry name" value="F-box"/>
    <property type="match status" value="1"/>
</dbReference>
<sequence length="276" mass="32972">MIQNFQENLSQLTKNNKDQQQRLQTLYLRFDSLFNDYLDVIKSSQVSQNLLHKVRPEVFNQVFVFLDIKSYLSFRLISKRANQTVIQMIPLRISRIHQIILNLNHQLQIYTIQNFEQTNCQNIIKDYQNALDQLYQLNKEDLLELKRTRNPPKILVTVILMICVLLDQSFKIEQNWEECLKIIGNFNYVNSLHNLDFEKINESQLTYIQKIRQISEAQTQKISIACSTFYQFILAVLQIKESKQYILKRKIEFIEQSIKQGQKHLIFLQKMIEQIP</sequence>
<dbReference type="AlphaFoldDB" id="A0A8S1QBP7"/>
<dbReference type="Proteomes" id="UP000692954">
    <property type="component" value="Unassembled WGS sequence"/>
</dbReference>
<dbReference type="GO" id="GO:0007018">
    <property type="term" value="P:microtubule-based movement"/>
    <property type="evidence" value="ECO:0007669"/>
    <property type="project" value="InterPro"/>
</dbReference>
<feature type="domain" description="F-box" evidence="2">
    <location>
        <begin position="57"/>
        <end position="85"/>
    </location>
</feature>
<evidence type="ECO:0000256" key="1">
    <source>
        <dbReference type="SAM" id="Coils"/>
    </source>
</evidence>
<dbReference type="GO" id="GO:0051959">
    <property type="term" value="F:dynein light intermediate chain binding"/>
    <property type="evidence" value="ECO:0007669"/>
    <property type="project" value="InterPro"/>
</dbReference>
<dbReference type="EMBL" id="CAJJDN010000101">
    <property type="protein sequence ID" value="CAD8112873.1"/>
    <property type="molecule type" value="Genomic_DNA"/>
</dbReference>
<dbReference type="InterPro" id="IPR026983">
    <property type="entry name" value="DHC"/>
</dbReference>
<name>A0A8S1QBP7_9CILI</name>
<dbReference type="GO" id="GO:0045505">
    <property type="term" value="F:dynein intermediate chain binding"/>
    <property type="evidence" value="ECO:0007669"/>
    <property type="project" value="InterPro"/>
</dbReference>
<accession>A0A8S1QBP7</accession>
<dbReference type="InterPro" id="IPR001810">
    <property type="entry name" value="F-box_dom"/>
</dbReference>